<protein>
    <submittedName>
        <fullName evidence="1">Uncharacterized protein</fullName>
    </submittedName>
</protein>
<reference evidence="1 2" key="1">
    <citation type="submission" date="2015-09" db="EMBL/GenBank/DDBJ databases">
        <title>Genome sequence of Acetobacterium wieringae DSM 1911.</title>
        <authorList>
            <person name="Poehlein A."/>
            <person name="Bengelsdorf F.R."/>
            <person name="Schiel-Bengelsdorf B."/>
            <person name="Duerre P."/>
            <person name="Daniel R."/>
        </authorList>
    </citation>
    <scope>NUCLEOTIDE SEQUENCE [LARGE SCALE GENOMIC DNA]</scope>
    <source>
        <strain evidence="1 2">DSM 1911</strain>
    </source>
</reference>
<organism evidence="1 2">
    <name type="scientific">Acetobacterium wieringae</name>
    <dbReference type="NCBI Taxonomy" id="52694"/>
    <lineage>
        <taxon>Bacteria</taxon>
        <taxon>Bacillati</taxon>
        <taxon>Bacillota</taxon>
        <taxon>Clostridia</taxon>
        <taxon>Eubacteriales</taxon>
        <taxon>Eubacteriaceae</taxon>
        <taxon>Acetobacterium</taxon>
    </lineage>
</organism>
<proteinExistence type="predicted"/>
<dbReference type="Proteomes" id="UP000176244">
    <property type="component" value="Unassembled WGS sequence"/>
</dbReference>
<name>A0A1F2PFV6_9FIRM</name>
<accession>A0A1F2PFV6</accession>
<sequence length="80" mass="8878">MENADSNLFANAKLYIYLTNPKFITDAVLTDRTRLAAKSGVKMANYPGARIKIVYGTIRSCYGDLLAKGLNFIFPSFPLI</sequence>
<evidence type="ECO:0000313" key="1">
    <source>
        <dbReference type="EMBL" id="OFV70229.1"/>
    </source>
</evidence>
<dbReference type="AlphaFoldDB" id="A0A1F2PFV6"/>
<evidence type="ECO:0000313" key="2">
    <source>
        <dbReference type="Proteomes" id="UP000176244"/>
    </source>
</evidence>
<gene>
    <name evidence="1" type="ORF">ACWI_24340</name>
</gene>
<dbReference type="EMBL" id="LKEU01000033">
    <property type="protein sequence ID" value="OFV70229.1"/>
    <property type="molecule type" value="Genomic_DNA"/>
</dbReference>
<comment type="caution">
    <text evidence="1">The sequence shown here is derived from an EMBL/GenBank/DDBJ whole genome shotgun (WGS) entry which is preliminary data.</text>
</comment>